<reference evidence="4" key="1">
    <citation type="submission" date="2021-05" db="EMBL/GenBank/DDBJ databases">
        <authorList>
            <person name="Alioto T."/>
            <person name="Alioto T."/>
            <person name="Gomez Garrido J."/>
        </authorList>
    </citation>
    <scope>NUCLEOTIDE SEQUENCE</scope>
</reference>
<dbReference type="EMBL" id="HBUF01610066">
    <property type="protein sequence ID" value="CAG6778539.1"/>
    <property type="molecule type" value="Transcribed_RNA"/>
</dbReference>
<dbReference type="PROSITE" id="PS51419">
    <property type="entry name" value="RAB"/>
    <property type="match status" value="1"/>
</dbReference>
<dbReference type="SMART" id="SM00174">
    <property type="entry name" value="RHO"/>
    <property type="match status" value="1"/>
</dbReference>
<dbReference type="EMBL" id="HBUF01045415">
    <property type="protein sequence ID" value="CAG6619430.1"/>
    <property type="molecule type" value="Transcribed_RNA"/>
</dbReference>
<dbReference type="PRINTS" id="PR00449">
    <property type="entry name" value="RASTRNSFRMNG"/>
</dbReference>
<keyword evidence="2" id="KW-0547">Nucleotide-binding</keyword>
<accession>A0A8D8TLX6</accession>
<feature type="region of interest" description="Disordered" evidence="3">
    <location>
        <begin position="1"/>
        <end position="20"/>
    </location>
</feature>
<comment type="similarity">
    <text evidence="1">Belongs to the small GTPase superfamily. Rab family.</text>
</comment>
<dbReference type="AlphaFoldDB" id="A0A8D8TLX6"/>
<dbReference type="InterPro" id="IPR001806">
    <property type="entry name" value="Small_GTPase"/>
</dbReference>
<dbReference type="EMBL" id="HBUF01283207">
    <property type="protein sequence ID" value="CAG6687776.1"/>
    <property type="molecule type" value="Transcribed_RNA"/>
</dbReference>
<name>A0A8D8TLX6_9HEMI</name>
<dbReference type="Pfam" id="PF00071">
    <property type="entry name" value="Ras"/>
    <property type="match status" value="1"/>
</dbReference>
<dbReference type="EMBL" id="HBUF01045417">
    <property type="protein sequence ID" value="CAG6619434.1"/>
    <property type="molecule type" value="Transcribed_RNA"/>
</dbReference>
<dbReference type="SMART" id="SM00175">
    <property type="entry name" value="RAB"/>
    <property type="match status" value="1"/>
</dbReference>
<dbReference type="InterPro" id="IPR005225">
    <property type="entry name" value="Small_GTP-bd"/>
</dbReference>
<dbReference type="SMART" id="SM00176">
    <property type="entry name" value="RAN"/>
    <property type="match status" value="1"/>
</dbReference>
<dbReference type="PANTHER" id="PTHR47978">
    <property type="match status" value="1"/>
</dbReference>
<feature type="region of interest" description="Disordered" evidence="3">
    <location>
        <begin position="195"/>
        <end position="219"/>
    </location>
</feature>
<dbReference type="PROSITE" id="PS51420">
    <property type="entry name" value="RHO"/>
    <property type="match status" value="1"/>
</dbReference>
<evidence type="ECO:0000313" key="4">
    <source>
        <dbReference type="EMBL" id="CAG6687776.1"/>
    </source>
</evidence>
<dbReference type="SMART" id="SM00173">
    <property type="entry name" value="RAS"/>
    <property type="match status" value="1"/>
</dbReference>
<evidence type="ECO:0000256" key="1">
    <source>
        <dbReference type="ARBA" id="ARBA00006270"/>
    </source>
</evidence>
<dbReference type="Gene3D" id="3.40.50.300">
    <property type="entry name" value="P-loop containing nucleotide triphosphate hydrolases"/>
    <property type="match status" value="1"/>
</dbReference>
<dbReference type="SUPFAM" id="SSF52540">
    <property type="entry name" value="P-loop containing nucleoside triphosphate hydrolases"/>
    <property type="match status" value="1"/>
</dbReference>
<proteinExistence type="inferred from homology"/>
<protein>
    <submittedName>
        <fullName evidence="4">Ras-related protein Rab-5C</fullName>
    </submittedName>
</protein>
<evidence type="ECO:0000256" key="2">
    <source>
        <dbReference type="ARBA" id="ARBA00022741"/>
    </source>
</evidence>
<dbReference type="NCBIfam" id="TIGR00231">
    <property type="entry name" value="small_GTP"/>
    <property type="match status" value="1"/>
</dbReference>
<dbReference type="EMBL" id="HBUF01351388">
    <property type="protein sequence ID" value="CAG6714079.1"/>
    <property type="molecule type" value="Transcribed_RNA"/>
</dbReference>
<dbReference type="InterPro" id="IPR027417">
    <property type="entry name" value="P-loop_NTPase"/>
</dbReference>
<dbReference type="EMBL" id="HBUF01283208">
    <property type="protein sequence ID" value="CAG6687777.1"/>
    <property type="molecule type" value="Transcribed_RNA"/>
</dbReference>
<dbReference type="EMBL" id="HBUF01351387">
    <property type="protein sequence ID" value="CAG6714078.1"/>
    <property type="molecule type" value="Transcribed_RNA"/>
</dbReference>
<dbReference type="CDD" id="cd01860">
    <property type="entry name" value="Rab5_related"/>
    <property type="match status" value="1"/>
</dbReference>
<sequence>MANSNSSNSNGRGGRIQRPNDQTQAKICQYKLVLLGESAVGKSSLVLRFVRGQFHEYQESTIGAAFITQTVCLDDVTIRFEIWDTAGQERYHTLAPMYYRNAQAAIIVYDITNQDTFGRAKSWVKELQRMAPPNIVIALAGNKADLPASRRCVEYSEGEAYAEENGLLFMETSAKTAMNVNEIFVEIAKKLPKKEVNNGGRGQKLTEPQEPPKTSNCCK</sequence>
<evidence type="ECO:0000256" key="3">
    <source>
        <dbReference type="SAM" id="MobiDB-lite"/>
    </source>
</evidence>
<dbReference type="GO" id="GO:0003924">
    <property type="term" value="F:GTPase activity"/>
    <property type="evidence" value="ECO:0007669"/>
    <property type="project" value="InterPro"/>
</dbReference>
<dbReference type="FunFam" id="3.40.50.300:FF:000995">
    <property type="entry name" value="RAB5B, member RAS oncogene family"/>
    <property type="match status" value="1"/>
</dbReference>
<dbReference type="PROSITE" id="PS51421">
    <property type="entry name" value="RAS"/>
    <property type="match status" value="1"/>
</dbReference>
<dbReference type="EMBL" id="HBUF01045416">
    <property type="protein sequence ID" value="CAG6619432.1"/>
    <property type="molecule type" value="Transcribed_RNA"/>
</dbReference>
<feature type="compositionally biased region" description="Low complexity" evidence="3">
    <location>
        <begin position="1"/>
        <end position="10"/>
    </location>
</feature>
<dbReference type="GO" id="GO:0005525">
    <property type="term" value="F:GTP binding"/>
    <property type="evidence" value="ECO:0007669"/>
    <property type="project" value="InterPro"/>
</dbReference>
<organism evidence="4">
    <name type="scientific">Cacopsylla melanoneura</name>
    <dbReference type="NCBI Taxonomy" id="428564"/>
    <lineage>
        <taxon>Eukaryota</taxon>
        <taxon>Metazoa</taxon>
        <taxon>Ecdysozoa</taxon>
        <taxon>Arthropoda</taxon>
        <taxon>Hexapoda</taxon>
        <taxon>Insecta</taxon>
        <taxon>Pterygota</taxon>
        <taxon>Neoptera</taxon>
        <taxon>Paraneoptera</taxon>
        <taxon>Hemiptera</taxon>
        <taxon>Sternorrhyncha</taxon>
        <taxon>Psylloidea</taxon>
        <taxon>Psyllidae</taxon>
        <taxon>Psyllinae</taxon>
        <taxon>Cacopsylla</taxon>
    </lineage>
</organism>
<dbReference type="EMBL" id="HBUF01610065">
    <property type="protein sequence ID" value="CAG6778537.1"/>
    <property type="molecule type" value="Transcribed_RNA"/>
</dbReference>
<dbReference type="EMBL" id="HBUF01610067">
    <property type="protein sequence ID" value="CAG6778541.1"/>
    <property type="molecule type" value="Transcribed_RNA"/>
</dbReference>